<dbReference type="PANTHER" id="PTHR30466:SF1">
    <property type="entry name" value="FMN REDUCTASE (NADH) RUTF"/>
    <property type="match status" value="1"/>
</dbReference>
<keyword evidence="4" id="KW-1185">Reference proteome</keyword>
<comment type="caution">
    <text evidence="3">The sequence shown here is derived from an EMBL/GenBank/DDBJ whole genome shotgun (WGS) entry which is preliminary data.</text>
</comment>
<dbReference type="GO" id="GO:0042602">
    <property type="term" value="F:riboflavin reductase (NADPH) activity"/>
    <property type="evidence" value="ECO:0007669"/>
    <property type="project" value="TreeGrafter"/>
</dbReference>
<dbReference type="Gene3D" id="2.30.110.10">
    <property type="entry name" value="Electron Transport, Fmn-binding Protein, Chain A"/>
    <property type="match status" value="1"/>
</dbReference>
<reference evidence="3 4" key="1">
    <citation type="submission" date="2020-08" db="EMBL/GenBank/DDBJ databases">
        <title>Genomic Encyclopedia of Type Strains, Phase IV (KMG-IV): sequencing the most valuable type-strain genomes for metagenomic binning, comparative biology and taxonomic classification.</title>
        <authorList>
            <person name="Goeker M."/>
        </authorList>
    </citation>
    <scope>NUCLEOTIDE SEQUENCE [LARGE SCALE GENOMIC DNA]</scope>
    <source>
        <strain evidence="3 4">DSM 26189</strain>
    </source>
</reference>
<proteinExistence type="predicted"/>
<dbReference type="InterPro" id="IPR050268">
    <property type="entry name" value="NADH-dep_flavin_reductase"/>
</dbReference>
<sequence length="168" mass="17882">MTTVPGPPPLDLAFRGAMRRLASGVAIVATSDGEGRPRGIAMTAFMSLSMEPPSLLLAVNRSASLCEPLVARGRFSVNIMAWEDAAACHAFVFAPADERFSAIGWERDEGGLPIIPSAVANILCHIDQAEPFGSHMIIRGVVEKVVLGESRAPLAYVDGRYGRISFDG</sequence>
<evidence type="ECO:0000259" key="2">
    <source>
        <dbReference type="SMART" id="SM00903"/>
    </source>
</evidence>
<accession>A0A7W6FQ54</accession>
<gene>
    <name evidence="3" type="ORF">GGR43_002270</name>
</gene>
<protein>
    <submittedName>
        <fullName evidence="3">Flavin reductase (DIM6/NTAB) family NADH-FMN oxidoreductase RutF</fullName>
    </submittedName>
</protein>
<evidence type="ECO:0000313" key="3">
    <source>
        <dbReference type="EMBL" id="MBB3926550.1"/>
    </source>
</evidence>
<dbReference type="Proteomes" id="UP000571950">
    <property type="component" value="Unassembled WGS sequence"/>
</dbReference>
<dbReference type="InterPro" id="IPR012349">
    <property type="entry name" value="Split_barrel_FMN-bd"/>
</dbReference>
<dbReference type="PANTHER" id="PTHR30466">
    <property type="entry name" value="FLAVIN REDUCTASE"/>
    <property type="match status" value="1"/>
</dbReference>
<evidence type="ECO:0000313" key="4">
    <source>
        <dbReference type="Proteomes" id="UP000571950"/>
    </source>
</evidence>
<dbReference type="EMBL" id="JACIDT010000007">
    <property type="protein sequence ID" value="MBB3926550.1"/>
    <property type="molecule type" value="Genomic_DNA"/>
</dbReference>
<keyword evidence="1" id="KW-0560">Oxidoreductase</keyword>
<dbReference type="GO" id="GO:0010181">
    <property type="term" value="F:FMN binding"/>
    <property type="evidence" value="ECO:0007669"/>
    <property type="project" value="InterPro"/>
</dbReference>
<dbReference type="RefSeq" id="WP_188072061.1">
    <property type="nucleotide sequence ID" value="NZ_BSPS01000054.1"/>
</dbReference>
<organism evidence="3 4">
    <name type="scientific">Sphingobium jiangsuense</name>
    <dbReference type="NCBI Taxonomy" id="870476"/>
    <lineage>
        <taxon>Bacteria</taxon>
        <taxon>Pseudomonadati</taxon>
        <taxon>Pseudomonadota</taxon>
        <taxon>Alphaproteobacteria</taxon>
        <taxon>Sphingomonadales</taxon>
        <taxon>Sphingomonadaceae</taxon>
        <taxon>Sphingobium</taxon>
    </lineage>
</organism>
<evidence type="ECO:0000256" key="1">
    <source>
        <dbReference type="ARBA" id="ARBA00023002"/>
    </source>
</evidence>
<feature type="domain" description="Flavin reductase like" evidence="2">
    <location>
        <begin position="18"/>
        <end position="163"/>
    </location>
</feature>
<dbReference type="InterPro" id="IPR002563">
    <property type="entry name" value="Flavin_Rdtase-like_dom"/>
</dbReference>
<dbReference type="SUPFAM" id="SSF50475">
    <property type="entry name" value="FMN-binding split barrel"/>
    <property type="match status" value="1"/>
</dbReference>
<dbReference type="Pfam" id="PF01613">
    <property type="entry name" value="Flavin_Reduct"/>
    <property type="match status" value="1"/>
</dbReference>
<name>A0A7W6FQ54_9SPHN</name>
<dbReference type="SMART" id="SM00903">
    <property type="entry name" value="Flavin_Reduct"/>
    <property type="match status" value="1"/>
</dbReference>
<dbReference type="AlphaFoldDB" id="A0A7W6FQ54"/>